<keyword evidence="1" id="KW-0732">Signal</keyword>
<evidence type="ECO:0000313" key="5">
    <source>
        <dbReference type="Proteomes" id="UP000292209"/>
    </source>
</evidence>
<evidence type="ECO:0000259" key="2">
    <source>
        <dbReference type="Pfam" id="PF13204"/>
    </source>
</evidence>
<gene>
    <name evidence="4" type="ORF">BC751_0202</name>
</gene>
<dbReference type="InterPro" id="IPR025277">
    <property type="entry name" value="Apiosidase-like_cat_dom"/>
</dbReference>
<reference evidence="4 5" key="1">
    <citation type="submission" date="2019-02" db="EMBL/GenBank/DDBJ databases">
        <title>Genomic Encyclopedia of Archaeal and Bacterial Type Strains, Phase II (KMG-II): from individual species to whole genera.</title>
        <authorList>
            <person name="Goeker M."/>
        </authorList>
    </citation>
    <scope>NUCLEOTIDE SEQUENCE [LARGE SCALE GENOMIC DNA]</scope>
    <source>
        <strain evidence="4 5">DSM 21411</strain>
    </source>
</reference>
<accession>A0A4Q7P4C2</accession>
<comment type="caution">
    <text evidence="4">The sequence shown here is derived from an EMBL/GenBank/DDBJ whole genome shotgun (WGS) entry which is preliminary data.</text>
</comment>
<dbReference type="OrthoDB" id="59486at2"/>
<dbReference type="Gene3D" id="2.60.40.10">
    <property type="entry name" value="Immunoglobulins"/>
    <property type="match status" value="1"/>
</dbReference>
<sequence length="551" mass="64413">MTYRSIYLAFLIWLFSFPLQAQVIKSNYRQGITAQTEQWQVHDFIFQAKPKTSENPFDVTFGAIYTGPDGDKMDVPGFFDGNNQWVSRFSASKSGAWTFETYSTRPELSGLRGSIMVKENTRPNQKGAVLIDNKNPQAFVYEDGSSHFILAFELDWLFALDYHNPKHIPRTEKILDDIAANGFNHVVMNVFAYDVGWKIADNVPEEYFFGRPNYGIFEGGNQTPDFNKLNLALFQHLDRVFLAMQQRGLDAHLMIYVWNKKVNWPDMYSKADNLYFDYVISRYQAFNNIIWDISKEALDYGRCDIPYLHERISRVRSKDAFKRLVTVHDYEYNSRHEDKVDFVSIQSWRPNLYSLMLQGRQFHSKPVVNIEHGGYEQGPYVSFLGNYTNAETCLERTYECVFAGVYGSYYWQDAAWNIVIWDALEEKHDFNSPRYDYYKHLAGLFKKYNFNEFKPSVPKLTTNDKGGNDNLATNGFGLYDDKGKYLMLIPKETERTNVIIPRPESGKIIVSWMNPFTGEFRDKGEMNWSGWMEMISPWQYEMSILMIENKK</sequence>
<dbReference type="RefSeq" id="WP_130273912.1">
    <property type="nucleotide sequence ID" value="NZ_SGXG01000001.1"/>
</dbReference>
<dbReference type="Pfam" id="PF16586">
    <property type="entry name" value="DUF5060"/>
    <property type="match status" value="1"/>
</dbReference>
<proteinExistence type="predicted"/>
<dbReference type="InterPro" id="IPR013783">
    <property type="entry name" value="Ig-like_fold"/>
</dbReference>
<dbReference type="EMBL" id="SGXG01000001">
    <property type="protein sequence ID" value="RZS94695.1"/>
    <property type="molecule type" value="Genomic_DNA"/>
</dbReference>
<dbReference type="AlphaFoldDB" id="A0A4Q7P4C2"/>
<dbReference type="Gene3D" id="3.20.20.80">
    <property type="entry name" value="Glycosidases"/>
    <property type="match status" value="1"/>
</dbReference>
<evidence type="ECO:0000259" key="3">
    <source>
        <dbReference type="Pfam" id="PF16586"/>
    </source>
</evidence>
<feature type="domain" description="DUF5060" evidence="3">
    <location>
        <begin position="36"/>
        <end position="103"/>
    </location>
</feature>
<feature type="signal peptide" evidence="1">
    <location>
        <begin position="1"/>
        <end position="21"/>
    </location>
</feature>
<dbReference type="Pfam" id="PF13204">
    <property type="entry name" value="Apiosidase"/>
    <property type="match status" value="1"/>
</dbReference>
<feature type="chain" id="PRO_5020652376" evidence="1">
    <location>
        <begin position="22"/>
        <end position="551"/>
    </location>
</feature>
<dbReference type="InterPro" id="IPR032260">
    <property type="entry name" value="DUF5060"/>
</dbReference>
<evidence type="ECO:0000313" key="4">
    <source>
        <dbReference type="EMBL" id="RZS94695.1"/>
    </source>
</evidence>
<dbReference type="SUPFAM" id="SSF51445">
    <property type="entry name" value="(Trans)glycosidases"/>
    <property type="match status" value="1"/>
</dbReference>
<dbReference type="Proteomes" id="UP000292209">
    <property type="component" value="Unassembled WGS sequence"/>
</dbReference>
<evidence type="ECO:0000256" key="1">
    <source>
        <dbReference type="SAM" id="SignalP"/>
    </source>
</evidence>
<dbReference type="InterPro" id="IPR017853">
    <property type="entry name" value="GH"/>
</dbReference>
<keyword evidence="5" id="KW-1185">Reference proteome</keyword>
<dbReference type="PANTHER" id="PTHR37836">
    <property type="entry name" value="LMO1036 PROTEIN"/>
    <property type="match status" value="1"/>
</dbReference>
<dbReference type="PANTHER" id="PTHR37836:SF2">
    <property type="entry name" value="DUF4038 DOMAIN-CONTAINING PROTEIN"/>
    <property type="match status" value="1"/>
</dbReference>
<feature type="domain" description="Apiosidase-like catalytic" evidence="2">
    <location>
        <begin position="135"/>
        <end position="448"/>
    </location>
</feature>
<organism evidence="4 5">
    <name type="scientific">Cecembia calidifontis</name>
    <dbReference type="NCBI Taxonomy" id="1187080"/>
    <lineage>
        <taxon>Bacteria</taxon>
        <taxon>Pseudomonadati</taxon>
        <taxon>Bacteroidota</taxon>
        <taxon>Cytophagia</taxon>
        <taxon>Cytophagales</taxon>
        <taxon>Cyclobacteriaceae</taxon>
        <taxon>Cecembia</taxon>
    </lineage>
</organism>
<protein>
    <submittedName>
        <fullName evidence="4">Uncharacterized protein DUF5060</fullName>
    </submittedName>
</protein>
<name>A0A4Q7P4C2_9BACT</name>